<dbReference type="KEGG" id="pdio:PDMSB3_2131"/>
<evidence type="ECO:0000313" key="2">
    <source>
        <dbReference type="EMBL" id="VVD28587.1"/>
    </source>
</evidence>
<proteinExistence type="predicted"/>
<dbReference type="Proteomes" id="UP000325811">
    <property type="component" value="Chromosome I"/>
</dbReference>
<keyword evidence="3" id="KW-1185">Reference proteome</keyword>
<feature type="chain" id="PRO_5025029752" description="Rap1a immunity protein domain-containing protein" evidence="1">
    <location>
        <begin position="34"/>
        <end position="126"/>
    </location>
</feature>
<evidence type="ECO:0008006" key="4">
    <source>
        <dbReference type="Google" id="ProtNLM"/>
    </source>
</evidence>
<name>A0A5Q4YT64_9BURK</name>
<sequence length="126" mass="13640">MAAFATPIEGSTMRVSKIALALLTACFTLNASAEMTAAQYKKWAHADNNSIYAAYITGTINAFGWANGDLVSKKRPPLFCPPQNLAIGNQNVYPLLDEFFNNHPSISDDFPIGLAILRSLQAAFPC</sequence>
<reference evidence="2 3" key="1">
    <citation type="submission" date="2019-08" db="EMBL/GenBank/DDBJ databases">
        <authorList>
            <person name="Herpell B J."/>
        </authorList>
    </citation>
    <scope>NUCLEOTIDE SEQUENCE [LARGE SCALE GENOMIC DNA]</scope>
    <source>
        <strain evidence="3">Msb3</strain>
    </source>
</reference>
<dbReference type="EMBL" id="LR699553">
    <property type="protein sequence ID" value="VVD28587.1"/>
    <property type="molecule type" value="Genomic_DNA"/>
</dbReference>
<dbReference type="AlphaFoldDB" id="A0A5Q4YT64"/>
<accession>A0A5Q4YT64</accession>
<protein>
    <recommendedName>
        <fullName evidence="4">Rap1a immunity protein domain-containing protein</fullName>
    </recommendedName>
</protein>
<gene>
    <name evidence="2" type="ORF">PDMSB3_2131</name>
</gene>
<organism evidence="2 3">
    <name type="scientific">Paraburkholderia dioscoreae</name>
    <dbReference type="NCBI Taxonomy" id="2604047"/>
    <lineage>
        <taxon>Bacteria</taxon>
        <taxon>Pseudomonadati</taxon>
        <taxon>Pseudomonadota</taxon>
        <taxon>Betaproteobacteria</taxon>
        <taxon>Burkholderiales</taxon>
        <taxon>Burkholderiaceae</taxon>
        <taxon>Paraburkholderia</taxon>
    </lineage>
</organism>
<evidence type="ECO:0000313" key="3">
    <source>
        <dbReference type="Proteomes" id="UP000325811"/>
    </source>
</evidence>
<evidence type="ECO:0000256" key="1">
    <source>
        <dbReference type="SAM" id="SignalP"/>
    </source>
</evidence>
<keyword evidence="1" id="KW-0732">Signal</keyword>
<feature type="signal peptide" evidence="1">
    <location>
        <begin position="1"/>
        <end position="33"/>
    </location>
</feature>